<evidence type="ECO:0000313" key="6">
    <source>
        <dbReference type="Proteomes" id="UP000765509"/>
    </source>
</evidence>
<feature type="compositionally biased region" description="Polar residues" evidence="3">
    <location>
        <begin position="674"/>
        <end position="711"/>
    </location>
</feature>
<dbReference type="SUPFAM" id="SSF56784">
    <property type="entry name" value="HAD-like"/>
    <property type="match status" value="1"/>
</dbReference>
<dbReference type="EMBL" id="AVOT02006769">
    <property type="protein sequence ID" value="MBW0482408.1"/>
    <property type="molecule type" value="Genomic_DNA"/>
</dbReference>
<evidence type="ECO:0000256" key="2">
    <source>
        <dbReference type="ARBA" id="ARBA00022553"/>
    </source>
</evidence>
<dbReference type="PANTHER" id="PTHR12181:SF12">
    <property type="entry name" value="PHOSPHATIDATE PHOSPHATASE"/>
    <property type="match status" value="1"/>
</dbReference>
<keyword evidence="6" id="KW-1185">Reference proteome</keyword>
<gene>
    <name evidence="5" type="ORF">O181_022123</name>
</gene>
<evidence type="ECO:0000313" key="5">
    <source>
        <dbReference type="EMBL" id="MBW0482408.1"/>
    </source>
</evidence>
<feature type="compositionally biased region" description="Polar residues" evidence="3">
    <location>
        <begin position="552"/>
        <end position="583"/>
    </location>
</feature>
<dbReference type="InterPro" id="IPR023214">
    <property type="entry name" value="HAD_sf"/>
</dbReference>
<dbReference type="Pfam" id="PF08235">
    <property type="entry name" value="LNS2"/>
    <property type="match status" value="1"/>
</dbReference>
<feature type="compositionally biased region" description="Polar residues" evidence="3">
    <location>
        <begin position="648"/>
        <end position="666"/>
    </location>
</feature>
<feature type="region of interest" description="Disordered" evidence="3">
    <location>
        <begin position="1043"/>
        <end position="1064"/>
    </location>
</feature>
<evidence type="ECO:0000256" key="3">
    <source>
        <dbReference type="SAM" id="MobiDB-lite"/>
    </source>
</evidence>
<dbReference type="InterPro" id="IPR026058">
    <property type="entry name" value="LIPIN"/>
</dbReference>
<feature type="compositionally biased region" description="Polar residues" evidence="3">
    <location>
        <begin position="295"/>
        <end position="327"/>
    </location>
</feature>
<keyword evidence="2" id="KW-0597">Phosphoprotein</keyword>
<sequence length="1165" mass="130070">MSWIGRAISSVGQYYKEINPATLSGAIDVIVVSHKRPTSEAKENSSDEDIEDLACSPWHVRFGKLSVLRPVERKVRILINGQPAPFSMKIGETGEAFFVFETDVDNLPDELQTSPLVSPVLKSTDTPSTDSQASTAHQEFSLVPDFDDLGERQLQSNKQKWDLQKDTSLQHSHSSSFDQSSSDPIQSLSHLALHSDQKAFQTQTSQNKLLAEEKSWFEVIQVSSKNLELEGSNPSNGQMGQNSNQPVETLSSSPISNSSQVKVPTGQHLTLSSSAGDLMLDIEGYKMAEDRVNHSKQSQNNQIIQPSHPSTPIASTIASRWPSGQNHESSEDLPEELPEEQVMEFTKALLRCSEQINRCFFGTGARCETEKDSMKNHDKEGHGNLMEEAVHNGGQCLDLIIVENCQAENGLGPFDRFKIEVNGISHAFEISILEISDENFEENLLSQPQSSRSAPVQQSYNHQKFRENLLKFEDFFRRDPHPCVQKKISMDSLDDETNFIVKYNQKYILTWNNASTALTSLGIYRKSILALTEHQVIKVVQGSFNHSKALPEQNSQSHFETSNSITQPLSDNATLNHNTQTHDPQLTTSLSSSSLPQPPSSFSRPWTRWWYKSDSQVSTESQHQRNSSNDTWTQDTTSSPEPIGGSTGITVNPDSPPTTLTQSVQENIHHHLSSQESSCSLGDTSVPSTPTPSNKDFNHTSQKLPESTPSPKENRKTYAKTLRLTSEQLKQLGLKKGINHVSFSVQSSYSGYAVCNSRIFLWDSDYKICISDIDGTITKSDALGHVFNMIGRDWTHAGVAKLYTDIARNGYKIMYLTSRAIGQANTTREYLKGINQMGFTLPEGPVIMSPDRLMTSLHREVIMRKPEVFKMACLRDIQRLFGLDRKPFYAGFGNRITDALSYRSVDVPSSRIFTIDSNGEVKMELLELTGYKSSYIHMTDLVDQMFPPIKHSSAIPEFSDFNYWRATTMAYDAMSLKDLDLDELLRQNNNANQAPVSPSLSARSGESLPTSRLSFKLSSLSLVRKTSRVELNVPINLKYSITPTTASYPDKQSPTSDIKVESGSAKSKRLSQLSCGELIDSNLEDFNNLQVPHRLRSDSMPGSLPGSVEEASLLESLRNDFSRQNSAINLFNQNNSKSIDKKDEINADDEDDEFPQTDFSSVPYL</sequence>
<comment type="similarity">
    <text evidence="1">Belongs to the lipin family.</text>
</comment>
<feature type="compositionally biased region" description="Low complexity" evidence="3">
    <location>
        <begin position="584"/>
        <end position="595"/>
    </location>
</feature>
<dbReference type="InterPro" id="IPR031315">
    <property type="entry name" value="LNS2/PITP"/>
</dbReference>
<feature type="region of interest" description="Disordered" evidence="3">
    <location>
        <begin position="159"/>
        <end position="184"/>
    </location>
</feature>
<feature type="compositionally biased region" description="Polar residues" evidence="3">
    <location>
        <begin position="619"/>
        <end position="640"/>
    </location>
</feature>
<dbReference type="GO" id="GO:0019432">
    <property type="term" value="P:triglyceride biosynthetic process"/>
    <property type="evidence" value="ECO:0007669"/>
    <property type="project" value="TreeGrafter"/>
</dbReference>
<feature type="compositionally biased region" description="Acidic residues" evidence="3">
    <location>
        <begin position="1146"/>
        <end position="1155"/>
    </location>
</feature>
<dbReference type="GO" id="GO:0005634">
    <property type="term" value="C:nucleus"/>
    <property type="evidence" value="ECO:0007669"/>
    <property type="project" value="UniProtKB-ARBA"/>
</dbReference>
<reference evidence="5" key="1">
    <citation type="submission" date="2021-03" db="EMBL/GenBank/DDBJ databases">
        <title>Draft genome sequence of rust myrtle Austropuccinia psidii MF-1, a brazilian biotype.</title>
        <authorList>
            <person name="Quecine M.C."/>
            <person name="Pachon D.M.R."/>
            <person name="Bonatelli M.L."/>
            <person name="Correr F.H."/>
            <person name="Franceschini L.M."/>
            <person name="Leite T.F."/>
            <person name="Margarido G.R.A."/>
            <person name="Almeida C.A."/>
            <person name="Ferrarezi J.A."/>
            <person name="Labate C.A."/>
        </authorList>
    </citation>
    <scope>NUCLEOTIDE SEQUENCE</scope>
    <source>
        <strain evidence="5">MF-1</strain>
    </source>
</reference>
<dbReference type="SMART" id="SM00775">
    <property type="entry name" value="LNS2"/>
    <property type="match status" value="1"/>
</dbReference>
<dbReference type="Pfam" id="PF04571">
    <property type="entry name" value="Lipin_N"/>
    <property type="match status" value="1"/>
</dbReference>
<dbReference type="InterPro" id="IPR013209">
    <property type="entry name" value="LNS2"/>
</dbReference>
<feature type="compositionally biased region" description="Low complexity" evidence="3">
    <location>
        <begin position="169"/>
        <end position="183"/>
    </location>
</feature>
<dbReference type="Proteomes" id="UP000765509">
    <property type="component" value="Unassembled WGS sequence"/>
</dbReference>
<dbReference type="GO" id="GO:0008195">
    <property type="term" value="F:phosphatidate phosphatase activity"/>
    <property type="evidence" value="ECO:0007669"/>
    <property type="project" value="TreeGrafter"/>
</dbReference>
<feature type="region of interest" description="Disordered" evidence="3">
    <location>
        <begin position="1134"/>
        <end position="1165"/>
    </location>
</feature>
<feature type="compositionally biased region" description="Polar residues" evidence="3">
    <location>
        <begin position="1043"/>
        <end position="1056"/>
    </location>
</feature>
<accession>A0A9Q3GW19</accession>
<organism evidence="5 6">
    <name type="scientific">Austropuccinia psidii MF-1</name>
    <dbReference type="NCBI Taxonomy" id="1389203"/>
    <lineage>
        <taxon>Eukaryota</taxon>
        <taxon>Fungi</taxon>
        <taxon>Dikarya</taxon>
        <taxon>Basidiomycota</taxon>
        <taxon>Pucciniomycotina</taxon>
        <taxon>Pucciniomycetes</taxon>
        <taxon>Pucciniales</taxon>
        <taxon>Sphaerophragmiaceae</taxon>
        <taxon>Austropuccinia</taxon>
    </lineage>
</organism>
<dbReference type="InterPro" id="IPR036412">
    <property type="entry name" value="HAD-like_sf"/>
</dbReference>
<dbReference type="GO" id="GO:0009062">
    <property type="term" value="P:fatty acid catabolic process"/>
    <property type="evidence" value="ECO:0007669"/>
    <property type="project" value="TreeGrafter"/>
</dbReference>
<evidence type="ECO:0000256" key="1">
    <source>
        <dbReference type="ARBA" id="ARBA00005476"/>
    </source>
</evidence>
<evidence type="ECO:0000259" key="4">
    <source>
        <dbReference type="SMART" id="SM00775"/>
    </source>
</evidence>
<protein>
    <recommendedName>
        <fullName evidence="4">LNS2/PITP domain-containing protein</fullName>
    </recommendedName>
</protein>
<comment type="caution">
    <text evidence="5">The sequence shown here is derived from an EMBL/GenBank/DDBJ whole genome shotgun (WGS) entry which is preliminary data.</text>
</comment>
<dbReference type="OrthoDB" id="4567at2759"/>
<dbReference type="InterPro" id="IPR007651">
    <property type="entry name" value="Lipin_N"/>
</dbReference>
<dbReference type="PANTHER" id="PTHR12181">
    <property type="entry name" value="LIPIN"/>
    <property type="match status" value="1"/>
</dbReference>
<proteinExistence type="inferred from homology"/>
<dbReference type="AlphaFoldDB" id="A0A9Q3GW19"/>
<dbReference type="Gene3D" id="3.40.50.1000">
    <property type="entry name" value="HAD superfamily/HAD-like"/>
    <property type="match status" value="1"/>
</dbReference>
<feature type="domain" description="LNS2/PITP" evidence="4">
    <location>
        <begin position="768"/>
        <end position="924"/>
    </location>
</feature>
<feature type="region of interest" description="Disordered" evidence="3">
    <location>
        <begin position="228"/>
        <end position="262"/>
    </location>
</feature>
<dbReference type="FunFam" id="3.40.50.1000:FF:000063">
    <property type="entry name" value="Nuclear elongation and deformation protein"/>
    <property type="match status" value="1"/>
</dbReference>
<feature type="region of interest" description="Disordered" evidence="3">
    <location>
        <begin position="292"/>
        <end position="335"/>
    </location>
</feature>
<feature type="region of interest" description="Disordered" evidence="3">
    <location>
        <begin position="552"/>
        <end position="603"/>
    </location>
</feature>
<feature type="region of interest" description="Disordered" evidence="3">
    <location>
        <begin position="115"/>
        <end position="137"/>
    </location>
</feature>
<feature type="region of interest" description="Disordered" evidence="3">
    <location>
        <begin position="619"/>
        <end position="715"/>
    </location>
</feature>
<name>A0A9Q3GW19_9BASI</name>